<evidence type="ECO:0000256" key="1">
    <source>
        <dbReference type="ARBA" id="ARBA00006568"/>
    </source>
</evidence>
<dbReference type="InterPro" id="IPR036404">
    <property type="entry name" value="Jacalin-like_lectin_dom_sf"/>
</dbReference>
<dbReference type="EMBL" id="LS974622">
    <property type="protein sequence ID" value="CAG7867973.1"/>
    <property type="molecule type" value="Genomic_DNA"/>
</dbReference>
<dbReference type="GO" id="GO:0030246">
    <property type="term" value="F:carbohydrate binding"/>
    <property type="evidence" value="ECO:0007669"/>
    <property type="project" value="UniProtKB-KW"/>
</dbReference>
<comment type="similarity">
    <text evidence="1">Belongs to the jacalin lectin family.</text>
</comment>
<evidence type="ECO:0000256" key="3">
    <source>
        <dbReference type="ARBA" id="ARBA00022737"/>
    </source>
</evidence>
<reference evidence="6" key="1">
    <citation type="submission" date="2018-11" db="EMBL/GenBank/DDBJ databases">
        <authorList>
            <consortium name="Genoscope - CEA"/>
            <person name="William W."/>
        </authorList>
    </citation>
    <scope>NUCLEOTIDE SEQUENCE</scope>
</reference>
<dbReference type="Pfam" id="PF01419">
    <property type="entry name" value="Jacalin"/>
    <property type="match status" value="4"/>
</dbReference>
<evidence type="ECO:0000313" key="6">
    <source>
        <dbReference type="EMBL" id="VDC64880.1"/>
    </source>
</evidence>
<dbReference type="AlphaFoldDB" id="A0A3P5YV03"/>
<gene>
    <name evidence="6" type="ORF">BRAA06T23420Z</name>
    <name evidence="5" type="ORF">BRAPAZ1V2_A06P02130.2</name>
</gene>
<proteinExistence type="inferred from homology"/>
<dbReference type="PROSITE" id="PS51752">
    <property type="entry name" value="JACALIN_LECTIN"/>
    <property type="match status" value="4"/>
</dbReference>
<name>A0A3P5YV03_BRACM</name>
<dbReference type="SUPFAM" id="SSF51101">
    <property type="entry name" value="Mannose-binding lectins"/>
    <property type="match status" value="4"/>
</dbReference>
<feature type="domain" description="Jacalin-type lectin" evidence="4">
    <location>
        <begin position="14"/>
        <end position="156"/>
    </location>
</feature>
<dbReference type="PANTHER" id="PTHR47293:SF66">
    <property type="entry name" value="JACALIN-RELATED LECTIN 11-RELATED"/>
    <property type="match status" value="1"/>
</dbReference>
<evidence type="ECO:0000259" key="4">
    <source>
        <dbReference type="PROSITE" id="PS51752"/>
    </source>
</evidence>
<dbReference type="PANTHER" id="PTHR47293">
    <property type="entry name" value="JACALIN-RELATED LECTIN 3"/>
    <property type="match status" value="1"/>
</dbReference>
<evidence type="ECO:0000256" key="2">
    <source>
        <dbReference type="ARBA" id="ARBA00022734"/>
    </source>
</evidence>
<feature type="non-terminal residue" evidence="6">
    <location>
        <position position="1"/>
    </location>
</feature>
<evidence type="ECO:0000313" key="5">
    <source>
        <dbReference type="EMBL" id="CAG7867973.1"/>
    </source>
</evidence>
<keyword evidence="3" id="KW-0677">Repeat</keyword>
<dbReference type="Proteomes" id="UP000694005">
    <property type="component" value="Chromosome A06"/>
</dbReference>
<organism evidence="6">
    <name type="scientific">Brassica campestris</name>
    <name type="common">Field mustard</name>
    <dbReference type="NCBI Taxonomy" id="3711"/>
    <lineage>
        <taxon>Eukaryota</taxon>
        <taxon>Viridiplantae</taxon>
        <taxon>Streptophyta</taxon>
        <taxon>Embryophyta</taxon>
        <taxon>Tracheophyta</taxon>
        <taxon>Spermatophyta</taxon>
        <taxon>Magnoliopsida</taxon>
        <taxon>eudicotyledons</taxon>
        <taxon>Gunneridae</taxon>
        <taxon>Pentapetalae</taxon>
        <taxon>rosids</taxon>
        <taxon>malvids</taxon>
        <taxon>Brassicales</taxon>
        <taxon>Brassicaceae</taxon>
        <taxon>Brassiceae</taxon>
        <taxon>Brassica</taxon>
    </lineage>
</organism>
<dbReference type="InterPro" id="IPR033734">
    <property type="entry name" value="Jacalin-like_lectin_dom_plant"/>
</dbReference>
<dbReference type="SMART" id="SM00915">
    <property type="entry name" value="Jacalin"/>
    <property type="match status" value="4"/>
</dbReference>
<dbReference type="Gene3D" id="2.100.10.30">
    <property type="entry name" value="Jacalin-like lectin domain"/>
    <property type="match status" value="4"/>
</dbReference>
<dbReference type="EMBL" id="LR031569">
    <property type="protein sequence ID" value="VDC64880.1"/>
    <property type="molecule type" value="Genomic_DNA"/>
</dbReference>
<dbReference type="CDD" id="cd09612">
    <property type="entry name" value="Jacalin"/>
    <property type="match status" value="4"/>
</dbReference>
<sequence length="604" mass="67678">TYPYVKISNLFQMTQRLEAEGSKNGRYIWDDGFNHDDVTKIYVRGGSDGIQFIRFDYIMKGQLNNGSFHGESYKGFTQTFEINHLKHEHLESVNGYYTESTGIQALQFKTNLRISELMGYDEKGTKFTLAVHGKKIIGFHGSKQSNIYSLGAYFTWITPTRMEAKGGNGGKEWDDGSDHEGVTKIHVRGGRKGIQYIKFDYVKDGQPKDGPIHGSISGGGFEPVFEIKHVDQECLVSVEGYYDVTSGVIQGLQFKTNFNTSQLMGYNKGTKFIISENGMKIIGFHGYVEKSLKSLGAYFTRLTPMKLECQGATSGGLLWDDGAFQGIRKVYAYYENNYIMFISFDYENDGKAEKRDHGFKDGFTGQMNVLNSLYVQFVIDYPNECLTSVEGTFSNESEAWITSLTFKTSKGRISQKFGNERFGDLGILLESKGCALAGFHGRSDDSVLMAIGAYFYPMSSDANKLEAKGGDGGAFWDDGRFDGVRKIYIGISSNAICFVKFMYYKDARMFFGDDHGNKTQLFGVKEFELNYPFEYVTSVEGSYDNISGAITMLRLKTNRQTSPDFGVGTTSSFVVHKDNHMIVGFHGKSSNLLLHKIGVHVIPI</sequence>
<feature type="domain" description="Jacalin-type lectin" evidence="4">
    <location>
        <begin position="304"/>
        <end position="457"/>
    </location>
</feature>
<keyword evidence="2" id="KW-0430">Lectin</keyword>
<dbReference type="InterPro" id="IPR001229">
    <property type="entry name" value="Jacalin-like_lectin_dom"/>
</dbReference>
<dbReference type="FunFam" id="2.100.10.30:FF:000001">
    <property type="entry name" value="Jacalin-related lectin 33"/>
    <property type="match status" value="3"/>
</dbReference>
<protein>
    <recommendedName>
        <fullName evidence="4">Jacalin-type lectin domain-containing protein</fullName>
    </recommendedName>
</protein>
<feature type="domain" description="Jacalin-type lectin" evidence="4">
    <location>
        <begin position="159"/>
        <end position="301"/>
    </location>
</feature>
<feature type="domain" description="Jacalin-type lectin" evidence="4">
    <location>
        <begin position="462"/>
        <end position="603"/>
    </location>
</feature>
<accession>A0A3P5YV03</accession>
<dbReference type="Gramene" id="A06p02130.2_BraZ1">
    <property type="protein sequence ID" value="A06p02130.2_BraZ1.CDS"/>
    <property type="gene ID" value="A06g02130.2_BraZ1"/>
</dbReference>